<feature type="region of interest" description="Disordered" evidence="1">
    <location>
        <begin position="92"/>
        <end position="113"/>
    </location>
</feature>
<evidence type="ECO:0000256" key="1">
    <source>
        <dbReference type="SAM" id="MobiDB-lite"/>
    </source>
</evidence>
<proteinExistence type="predicted"/>
<dbReference type="EMBL" id="JADBGQ010000010">
    <property type="protein sequence ID" value="KAG5376251.1"/>
    <property type="molecule type" value="Genomic_DNA"/>
</dbReference>
<organism evidence="2 3">
    <name type="scientific">Brassica rapa subsp. trilocularis</name>
    <dbReference type="NCBI Taxonomy" id="1813537"/>
    <lineage>
        <taxon>Eukaryota</taxon>
        <taxon>Viridiplantae</taxon>
        <taxon>Streptophyta</taxon>
        <taxon>Embryophyta</taxon>
        <taxon>Tracheophyta</taxon>
        <taxon>Spermatophyta</taxon>
        <taxon>Magnoliopsida</taxon>
        <taxon>eudicotyledons</taxon>
        <taxon>Gunneridae</taxon>
        <taxon>Pentapetalae</taxon>
        <taxon>rosids</taxon>
        <taxon>malvids</taxon>
        <taxon>Brassicales</taxon>
        <taxon>Brassicaceae</taxon>
        <taxon>Brassiceae</taxon>
        <taxon>Brassica</taxon>
    </lineage>
</organism>
<evidence type="ECO:0000313" key="2">
    <source>
        <dbReference type="EMBL" id="KAG5376251.1"/>
    </source>
</evidence>
<accession>A0ABQ7KT47</accession>
<name>A0ABQ7KT47_BRACM</name>
<gene>
    <name evidence="2" type="primary">A10g505670.1_BraROA</name>
    <name evidence="2" type="ORF">IGI04_040847</name>
</gene>
<reference evidence="2 3" key="1">
    <citation type="submission" date="2021-03" db="EMBL/GenBank/DDBJ databases">
        <authorList>
            <person name="King G.J."/>
            <person name="Bancroft I."/>
            <person name="Baten A."/>
            <person name="Bloomfield J."/>
            <person name="Borpatragohain P."/>
            <person name="He Z."/>
            <person name="Irish N."/>
            <person name="Irwin J."/>
            <person name="Liu K."/>
            <person name="Mauleon R.P."/>
            <person name="Moore J."/>
            <person name="Morris R."/>
            <person name="Ostergaard L."/>
            <person name="Wang B."/>
            <person name="Wells R."/>
        </authorList>
    </citation>
    <scope>NUCLEOTIDE SEQUENCE [LARGE SCALE GENOMIC DNA]</scope>
    <source>
        <strain evidence="2">R-o-18</strain>
        <tissue evidence="2">Leaf</tissue>
    </source>
</reference>
<dbReference type="Proteomes" id="UP000823674">
    <property type="component" value="Chromosome A10"/>
</dbReference>
<sequence length="113" mass="12428">MEIQHIYEASDGFDLSGFNAVTKLLNSIDAHHSMILIFVRGGVSPLINSEAAEILGRQTRWELMGVDKLLLDAQNLTLDSFKVFDEGLQPRGIFDSNSSSCELSGGEADDLQR</sequence>
<keyword evidence="3" id="KW-1185">Reference proteome</keyword>
<evidence type="ECO:0000313" key="3">
    <source>
        <dbReference type="Proteomes" id="UP000823674"/>
    </source>
</evidence>
<protein>
    <submittedName>
        <fullName evidence="2">Uncharacterized protein</fullName>
    </submittedName>
</protein>
<comment type="caution">
    <text evidence="2">The sequence shown here is derived from an EMBL/GenBank/DDBJ whole genome shotgun (WGS) entry which is preliminary data.</text>
</comment>